<feature type="compositionally biased region" description="Polar residues" evidence="1">
    <location>
        <begin position="1"/>
        <end position="15"/>
    </location>
</feature>
<keyword evidence="2" id="KW-0812">Transmembrane</keyword>
<evidence type="ECO:0000313" key="3">
    <source>
        <dbReference type="EMBL" id="QHT02608.1"/>
    </source>
</evidence>
<dbReference type="AlphaFoldDB" id="A0A6C0CDG4"/>
<sequence>MSQGTPINKLGGNSMNDEDSRLVDSILNDLNNKPTEQPQQPSIPQAGGPPQQVSPEQHKAMLAQRQQAMMQQQMMMQQQAMMNQNKKDTSNESILEKLQGDWKSLLIIFVLAVSMNLDVVDNLFKMEGLTMFLTESGGLNIQATFIKAVCVVIAFFVINTFVPI</sequence>
<name>A0A6C0CDG4_9ZZZZ</name>
<evidence type="ECO:0000256" key="1">
    <source>
        <dbReference type="SAM" id="MobiDB-lite"/>
    </source>
</evidence>
<keyword evidence="2" id="KW-1133">Transmembrane helix</keyword>
<feature type="transmembrane region" description="Helical" evidence="2">
    <location>
        <begin position="144"/>
        <end position="162"/>
    </location>
</feature>
<reference evidence="3" key="1">
    <citation type="journal article" date="2020" name="Nature">
        <title>Giant virus diversity and host interactions through global metagenomics.</title>
        <authorList>
            <person name="Schulz F."/>
            <person name="Roux S."/>
            <person name="Paez-Espino D."/>
            <person name="Jungbluth S."/>
            <person name="Walsh D.A."/>
            <person name="Denef V.J."/>
            <person name="McMahon K.D."/>
            <person name="Konstantinidis K.T."/>
            <person name="Eloe-Fadrosh E.A."/>
            <person name="Kyrpides N.C."/>
            <person name="Woyke T."/>
        </authorList>
    </citation>
    <scope>NUCLEOTIDE SEQUENCE</scope>
    <source>
        <strain evidence="3">GVMAG-M-3300020595-32</strain>
    </source>
</reference>
<accession>A0A6C0CDG4</accession>
<protein>
    <submittedName>
        <fullName evidence="3">Uncharacterized protein</fullName>
    </submittedName>
</protein>
<feature type="compositionally biased region" description="Polar residues" evidence="1">
    <location>
        <begin position="28"/>
        <end position="43"/>
    </location>
</feature>
<feature type="region of interest" description="Disordered" evidence="1">
    <location>
        <begin position="1"/>
        <end position="68"/>
    </location>
</feature>
<keyword evidence="2" id="KW-0472">Membrane</keyword>
<organism evidence="3">
    <name type="scientific">viral metagenome</name>
    <dbReference type="NCBI Taxonomy" id="1070528"/>
    <lineage>
        <taxon>unclassified sequences</taxon>
        <taxon>metagenomes</taxon>
        <taxon>organismal metagenomes</taxon>
    </lineage>
</organism>
<evidence type="ECO:0000256" key="2">
    <source>
        <dbReference type="SAM" id="Phobius"/>
    </source>
</evidence>
<dbReference type="EMBL" id="MN739396">
    <property type="protein sequence ID" value="QHT02608.1"/>
    <property type="molecule type" value="Genomic_DNA"/>
</dbReference>
<feature type="transmembrane region" description="Helical" evidence="2">
    <location>
        <begin position="105"/>
        <end position="124"/>
    </location>
</feature>
<proteinExistence type="predicted"/>